<protein>
    <submittedName>
        <fullName evidence="7">Allantoicase</fullName>
    </submittedName>
</protein>
<dbReference type="GeneID" id="33554143"/>
<dbReference type="AlphaFoldDB" id="A0A1Y1UQI2"/>
<dbReference type="InterPro" id="IPR024060">
    <property type="entry name" value="Ureidoglycolate_lyase_dom_sf"/>
</dbReference>
<dbReference type="STRING" id="4999.A0A1Y1UQI2"/>
<dbReference type="InterPro" id="IPR008979">
    <property type="entry name" value="Galactose-bd-like_sf"/>
</dbReference>
<accession>A0A1Y1UQI2</accession>
<evidence type="ECO:0000313" key="7">
    <source>
        <dbReference type="EMBL" id="ORX40249.1"/>
    </source>
</evidence>
<dbReference type="SUPFAM" id="SSF51182">
    <property type="entry name" value="RmlC-like cupins"/>
    <property type="match status" value="2"/>
</dbReference>
<comment type="catalytic activity">
    <reaction evidence="5">
        <text>(S)-ureidoglycolate = urea + glyoxylate</text>
        <dbReference type="Rhea" id="RHEA:11304"/>
        <dbReference type="ChEBI" id="CHEBI:16199"/>
        <dbReference type="ChEBI" id="CHEBI:36655"/>
        <dbReference type="ChEBI" id="CHEBI:57296"/>
        <dbReference type="EC" id="4.3.2.3"/>
    </reaction>
</comment>
<evidence type="ECO:0000256" key="2">
    <source>
        <dbReference type="ARBA" id="ARBA00011738"/>
    </source>
</evidence>
<dbReference type="CDD" id="cd20298">
    <property type="entry name" value="cupin_UAH"/>
    <property type="match status" value="2"/>
</dbReference>
<dbReference type="OrthoDB" id="10266039at2759"/>
<dbReference type="GO" id="GO:0050385">
    <property type="term" value="F:ureidoglycolate lyase activity"/>
    <property type="evidence" value="ECO:0007669"/>
    <property type="project" value="UniProtKB-EC"/>
</dbReference>
<dbReference type="PANTHER" id="PTHR12045:SF3">
    <property type="entry name" value="INACTIVE ALLANTOICASE-RELATED"/>
    <property type="match status" value="1"/>
</dbReference>
<dbReference type="Gene3D" id="2.60.120.480">
    <property type="entry name" value="Ureidoglycolate hydrolase"/>
    <property type="match status" value="2"/>
</dbReference>
<dbReference type="Pfam" id="PF03561">
    <property type="entry name" value="Allantoicase"/>
    <property type="match status" value="2"/>
</dbReference>
<dbReference type="InParanoid" id="A0A1Y1UQI2"/>
<dbReference type="InterPro" id="IPR015908">
    <property type="entry name" value="Allantoicase_dom"/>
</dbReference>
<proteinExistence type="inferred from homology"/>
<evidence type="ECO:0000256" key="4">
    <source>
        <dbReference type="ARBA" id="ARBA00023239"/>
    </source>
</evidence>
<keyword evidence="3" id="KW-0659">Purine metabolism</keyword>
<evidence type="ECO:0000256" key="1">
    <source>
        <dbReference type="ARBA" id="ARBA00009242"/>
    </source>
</evidence>
<dbReference type="GO" id="GO:0000256">
    <property type="term" value="P:allantoin catabolic process"/>
    <property type="evidence" value="ECO:0007669"/>
    <property type="project" value="InterPro"/>
</dbReference>
<dbReference type="GO" id="GO:0004037">
    <property type="term" value="F:allantoicase activity"/>
    <property type="evidence" value="ECO:0007669"/>
    <property type="project" value="InterPro"/>
</dbReference>
<dbReference type="PANTHER" id="PTHR12045">
    <property type="entry name" value="ALLANTOICASE"/>
    <property type="match status" value="1"/>
</dbReference>
<evidence type="ECO:0000256" key="3">
    <source>
        <dbReference type="ARBA" id="ARBA00022631"/>
    </source>
</evidence>
<dbReference type="Proteomes" id="UP000193218">
    <property type="component" value="Unassembled WGS sequence"/>
</dbReference>
<dbReference type="Gene3D" id="2.60.120.260">
    <property type="entry name" value="Galactose-binding domain-like"/>
    <property type="match status" value="2"/>
</dbReference>
<comment type="similarity">
    <text evidence="1">Belongs to the allantoicase family.</text>
</comment>
<dbReference type="Pfam" id="PF04115">
    <property type="entry name" value="Ureidogly_lyase"/>
    <property type="match status" value="2"/>
</dbReference>
<keyword evidence="4" id="KW-0456">Lyase</keyword>
<comment type="caution">
    <text evidence="7">The sequence shown here is derived from an EMBL/GenBank/DDBJ whole genome shotgun (WGS) entry which is preliminary data.</text>
</comment>
<dbReference type="EMBL" id="NBSH01000002">
    <property type="protein sequence ID" value="ORX40249.1"/>
    <property type="molecule type" value="Genomic_DNA"/>
</dbReference>
<keyword evidence="8" id="KW-1185">Reference proteome</keyword>
<sequence>MAERIPTEDFDRELLPFLTEVSSAALGAKVLSCSDDFFASKDNLIKRIPSASLKGQFGPNGALYDGWESRRHNPTFDWVIILLAPKLSHLTYFDIDTSHFSGNEAPASQVFALSLSEPTSHLSPNDERWQEVLPLVELGPNQRHIFRASHIGTRGVWSAVMVRMIPDGGMARFRAYGDPVAPEPYESLPPSSTEPINLLSPLTSARIIACSDANFSPPGNLLLPGRGFDMSDGWETRRSQVGRGKYAPGGVLAGQERREWVVIKMSCPGVLRWVEVDTAFHPGNYPVACKVEANLSDSDDPNESSWTTIVAQKPLGPHRQHWFDIERGVESTVFSHIRLTTFPDGGLKRLRVYGHPFAPGQTIAPTALTIPALPLTPEAFAPYGQVIQGFSLPTSAPKGSHVTIANQGTAFKVHRMLKVEHNYPEEKQADIKDGLIHPLKMLERHKYTTQAFIPMGKGTLGEPALAPGGAYLVVVARNGKDDKPDLSTLRAFMATSAQGVSYDVGTWHHYCYTLDGPLDYALIEAQIGDGSVDDCEVIVPPQPFCHIRISPFTATTEATQEPLMPPINKEHDLSDHGFMHPEVITASGFAPYGQVIRKYPNERTRPKDLDFQPAPHGLTQKYARLADISHSYPVEAAAQTAVSVFRATPKEGLKRGLPFPIKILERHPCTSQAFIPMGKGEWRGKGEDALPPGGEMLVIVALNGKDDRPDPKTVKAFRVPSSIGISYHQGIWHHPVLVVDQTMDLACVETQISTGIPEPDPRDCEVLQVDEPWGIIAVPS</sequence>
<dbReference type="InterPro" id="IPR047233">
    <property type="entry name" value="UAH_cupin"/>
</dbReference>
<dbReference type="InterPro" id="IPR005164">
    <property type="entry name" value="Allantoicase"/>
</dbReference>
<evidence type="ECO:0000259" key="6">
    <source>
        <dbReference type="Pfam" id="PF03561"/>
    </source>
</evidence>
<feature type="domain" description="Allantoicase" evidence="6">
    <location>
        <begin position="205"/>
        <end position="356"/>
    </location>
</feature>
<dbReference type="InterPro" id="IPR007247">
    <property type="entry name" value="Ureidogly_lyase"/>
</dbReference>
<name>A0A1Y1UQI2_9TREE</name>
<dbReference type="SUPFAM" id="SSF49785">
    <property type="entry name" value="Galactose-binding domain-like"/>
    <property type="match status" value="2"/>
</dbReference>
<evidence type="ECO:0000256" key="5">
    <source>
        <dbReference type="ARBA" id="ARBA00047684"/>
    </source>
</evidence>
<dbReference type="RefSeq" id="XP_021874034.1">
    <property type="nucleotide sequence ID" value="XM_022012335.1"/>
</dbReference>
<evidence type="ECO:0000313" key="8">
    <source>
        <dbReference type="Proteomes" id="UP000193218"/>
    </source>
</evidence>
<organism evidence="7 8">
    <name type="scientific">Kockovaella imperatae</name>
    <dbReference type="NCBI Taxonomy" id="4999"/>
    <lineage>
        <taxon>Eukaryota</taxon>
        <taxon>Fungi</taxon>
        <taxon>Dikarya</taxon>
        <taxon>Basidiomycota</taxon>
        <taxon>Agaricomycotina</taxon>
        <taxon>Tremellomycetes</taxon>
        <taxon>Tremellales</taxon>
        <taxon>Cuniculitremaceae</taxon>
        <taxon>Kockovaella</taxon>
    </lineage>
</organism>
<gene>
    <name evidence="7" type="ORF">BD324DRAFT_269449</name>
</gene>
<comment type="subunit">
    <text evidence="2">Homodimer.</text>
</comment>
<feature type="domain" description="Allantoicase" evidence="6">
    <location>
        <begin position="27"/>
        <end position="179"/>
    </location>
</feature>
<reference evidence="7 8" key="1">
    <citation type="submission" date="2017-03" db="EMBL/GenBank/DDBJ databases">
        <title>Widespread Adenine N6-methylation of Active Genes in Fungi.</title>
        <authorList>
            <consortium name="DOE Joint Genome Institute"/>
            <person name="Mondo S.J."/>
            <person name="Dannebaum R.O."/>
            <person name="Kuo R.C."/>
            <person name="Louie K.B."/>
            <person name="Bewick A.J."/>
            <person name="Labutti K."/>
            <person name="Haridas S."/>
            <person name="Kuo A."/>
            <person name="Salamov A."/>
            <person name="Ahrendt S.R."/>
            <person name="Lau R."/>
            <person name="Bowen B.P."/>
            <person name="Lipzen A."/>
            <person name="Sullivan W."/>
            <person name="Andreopoulos W.B."/>
            <person name="Clum A."/>
            <person name="Lindquist E."/>
            <person name="Daum C."/>
            <person name="Northen T.R."/>
            <person name="Ramamoorthy G."/>
            <person name="Schmitz R.J."/>
            <person name="Gryganskyi A."/>
            <person name="Culley D."/>
            <person name="Magnuson J."/>
            <person name="James T.Y."/>
            <person name="O'Malley M.A."/>
            <person name="Stajich J.E."/>
            <person name="Spatafora J.W."/>
            <person name="Visel A."/>
            <person name="Grigoriev I.V."/>
        </authorList>
    </citation>
    <scope>NUCLEOTIDE SEQUENCE [LARGE SCALE GENOMIC DNA]</scope>
    <source>
        <strain evidence="7 8">NRRL Y-17943</strain>
    </source>
</reference>
<dbReference type="InterPro" id="IPR011051">
    <property type="entry name" value="RmlC_Cupin_sf"/>
</dbReference>
<dbReference type="GO" id="GO:0006144">
    <property type="term" value="P:purine nucleobase metabolic process"/>
    <property type="evidence" value="ECO:0007669"/>
    <property type="project" value="UniProtKB-KW"/>
</dbReference>
<dbReference type="GO" id="GO:0004848">
    <property type="term" value="F:ureidoglycolate hydrolase activity"/>
    <property type="evidence" value="ECO:0007669"/>
    <property type="project" value="InterPro"/>
</dbReference>